<feature type="chain" id="PRO_5047228033" evidence="1">
    <location>
        <begin position="19"/>
        <end position="192"/>
    </location>
</feature>
<sequence>MRWLVPFALLLSSLAASAGTSQALRDLLVKMDQLARLGKPLDAKDLPALLGLKFDTECLEHLRSANNQCWRELSAPTLGWRGVYGRYDALGTVVSVTRRLNQAPCVRAADLATALPTPSRMQPQLAGIGHIGVDGLEVPVPHFESMPTWRYAAPRAGRETMLVLKEAQGCVREIALNVDLPLPIEGSPPRPR</sequence>
<evidence type="ECO:0000256" key="1">
    <source>
        <dbReference type="SAM" id="SignalP"/>
    </source>
</evidence>
<keyword evidence="3" id="KW-1185">Reference proteome</keyword>
<dbReference type="RefSeq" id="WP_394482388.1">
    <property type="nucleotide sequence ID" value="NZ_JBIGHV010000008.1"/>
</dbReference>
<feature type="signal peptide" evidence="1">
    <location>
        <begin position="1"/>
        <end position="18"/>
    </location>
</feature>
<comment type="caution">
    <text evidence="2">The sequence shown here is derived from an EMBL/GenBank/DDBJ whole genome shotgun (WGS) entry which is preliminary data.</text>
</comment>
<dbReference type="Proteomes" id="UP001606210">
    <property type="component" value="Unassembled WGS sequence"/>
</dbReference>
<evidence type="ECO:0000313" key="2">
    <source>
        <dbReference type="EMBL" id="MFG6432489.1"/>
    </source>
</evidence>
<keyword evidence="1" id="KW-0732">Signal</keyword>
<proteinExistence type="predicted"/>
<gene>
    <name evidence="2" type="ORF">ACG00Y_21400</name>
</gene>
<dbReference type="EMBL" id="JBIGHV010000008">
    <property type="protein sequence ID" value="MFG6432489.1"/>
    <property type="molecule type" value="Genomic_DNA"/>
</dbReference>
<accession>A0ABW7F8R1</accession>
<protein>
    <submittedName>
        <fullName evidence="2">Uncharacterized protein</fullName>
    </submittedName>
</protein>
<name>A0ABW7F8R1_9BURK</name>
<evidence type="ECO:0000313" key="3">
    <source>
        <dbReference type="Proteomes" id="UP001606210"/>
    </source>
</evidence>
<organism evidence="2 3">
    <name type="scientific">Pelomonas parva</name>
    <dbReference type="NCBI Taxonomy" id="3299032"/>
    <lineage>
        <taxon>Bacteria</taxon>
        <taxon>Pseudomonadati</taxon>
        <taxon>Pseudomonadota</taxon>
        <taxon>Betaproteobacteria</taxon>
        <taxon>Burkholderiales</taxon>
        <taxon>Sphaerotilaceae</taxon>
        <taxon>Roseateles</taxon>
    </lineage>
</organism>
<reference evidence="2 3" key="1">
    <citation type="submission" date="2024-08" db="EMBL/GenBank/DDBJ databases">
        <authorList>
            <person name="Lu H."/>
        </authorList>
    </citation>
    <scope>NUCLEOTIDE SEQUENCE [LARGE SCALE GENOMIC DNA]</scope>
    <source>
        <strain evidence="2 3">LYH14W</strain>
    </source>
</reference>